<evidence type="ECO:0008006" key="3">
    <source>
        <dbReference type="Google" id="ProtNLM"/>
    </source>
</evidence>
<dbReference type="RefSeq" id="WP_101460849.1">
    <property type="nucleotide sequence ID" value="NZ_CP025408.1"/>
</dbReference>
<proteinExistence type="predicted"/>
<gene>
    <name evidence="1" type="ORF">CUV01_12970</name>
</gene>
<organism evidence="1 2">
    <name type="scientific">Paracoccus tegillarcae</name>
    <dbReference type="NCBI Taxonomy" id="1529068"/>
    <lineage>
        <taxon>Bacteria</taxon>
        <taxon>Pseudomonadati</taxon>
        <taxon>Pseudomonadota</taxon>
        <taxon>Alphaproteobacteria</taxon>
        <taxon>Rhodobacterales</taxon>
        <taxon>Paracoccaceae</taxon>
        <taxon>Paracoccus</taxon>
    </lineage>
</organism>
<accession>A0A2K9ETL9</accession>
<reference evidence="1 2" key="1">
    <citation type="submission" date="2017-12" db="EMBL/GenBank/DDBJ databases">
        <authorList>
            <person name="Hurst M.R.H."/>
        </authorList>
    </citation>
    <scope>NUCLEOTIDE SEQUENCE [LARGE SCALE GENOMIC DNA]</scope>
    <source>
        <strain evidence="1 2">BM15</strain>
    </source>
</reference>
<keyword evidence="2" id="KW-1185">Reference proteome</keyword>
<evidence type="ECO:0000313" key="1">
    <source>
        <dbReference type="EMBL" id="AUH34186.1"/>
    </source>
</evidence>
<dbReference type="AlphaFoldDB" id="A0A2K9ETL9"/>
<dbReference type="KEGG" id="paro:CUV01_12970"/>
<protein>
    <recommendedName>
        <fullName evidence="3">Antitoxin Xre/MbcA/ParS-like toxin-binding domain-containing protein</fullName>
    </recommendedName>
</protein>
<dbReference type="InterPro" id="IPR058292">
    <property type="entry name" value="DUF7986"/>
</dbReference>
<dbReference type="EMBL" id="CP025408">
    <property type="protein sequence ID" value="AUH34186.1"/>
    <property type="molecule type" value="Genomic_DNA"/>
</dbReference>
<name>A0A2K9ETL9_9RHOB</name>
<dbReference type="Pfam" id="PF25948">
    <property type="entry name" value="DUF7986"/>
    <property type="match status" value="1"/>
</dbReference>
<sequence>MVERNDISGLLGFIGRDEIWRERLQDAVAEHLLPALEEFDLDHDDLTDLLGEQWSGVLWGCGFEDFLGHRYGDGNIVDLYLKRRGWKESVLNRAYFAALRDNPVSLYEVSDVRPGTSMVLRDLLTDAAAVTVREKSASRTLKRWDRIAVRVVPERDHHVISGALLPFSSEATDLLLSGLRDALKMKKRDLLRLTSEQLSSCAPIFTAAWLFTEIARTLDPAVPELFNSDGDEVMFHDLRFPFAAGATQRQVATGLDRVKALLPEGPKFWNWIAVRKGRGARPASGTMLESQMESGETVLGRLELKGKALLVSVNSARRAKKAEALVSKAVGELLKPPLTRIRTVEQMMAERRSEKPGDAAEDIPPEIARQIMQEYMDRHYRETLDAPLPMLGGKSPRQAARSAAGREKVVEWLKYLENGNARGEGGAVAEYDFGWMWAELGLEGHRK</sequence>
<dbReference type="OrthoDB" id="8039031at2"/>
<evidence type="ECO:0000313" key="2">
    <source>
        <dbReference type="Proteomes" id="UP000233742"/>
    </source>
</evidence>
<dbReference type="Proteomes" id="UP000233742">
    <property type="component" value="Chromosome"/>
</dbReference>